<gene>
    <name evidence="7" type="ORF">SAPINGB_P003765</name>
</gene>
<dbReference type="Pfam" id="PF01940">
    <property type="entry name" value="DUF92"/>
    <property type="match status" value="1"/>
</dbReference>
<evidence type="ECO:0000313" key="8">
    <source>
        <dbReference type="Proteomes" id="UP000398389"/>
    </source>
</evidence>
<name>A0A5E8BWF5_9ASCO</name>
<dbReference type="PANTHER" id="PTHR13353">
    <property type="entry name" value="TRANSMEMBRANE PROTEIN 19"/>
    <property type="match status" value="1"/>
</dbReference>
<feature type="transmembrane region" description="Helical" evidence="6">
    <location>
        <begin position="105"/>
        <end position="126"/>
    </location>
</feature>
<dbReference type="GeneID" id="43582580"/>
<protein>
    <recommendedName>
        <fullName evidence="9">Transmembrane protein 19</fullName>
    </recommendedName>
</protein>
<comment type="similarity">
    <text evidence="2">Belongs to the TMEM19 family.</text>
</comment>
<dbReference type="OrthoDB" id="30881at2759"/>
<feature type="transmembrane region" description="Helical" evidence="6">
    <location>
        <begin position="211"/>
        <end position="231"/>
    </location>
</feature>
<evidence type="ECO:0000256" key="5">
    <source>
        <dbReference type="ARBA" id="ARBA00023136"/>
    </source>
</evidence>
<dbReference type="RefSeq" id="XP_031854371.1">
    <property type="nucleotide sequence ID" value="XM_031998480.1"/>
</dbReference>
<accession>A0A5E8BWF5</accession>
<sequence>MLDFILNFPQPIKPSFPFYTSDLLVLGLAFKAYKSRGLTHLGIASSVATGLIHTHHPTLLPFSLLAGFYLTSSKFTKLKADIKASLTQHPNGEGGGEGPRNATQVFANSIVATSLIFLHTHFYYFVDSSYPWSNLLLIGIICQYAAVCADTWSSELGILSKSNPILITTLKPCPKGTNGGVSPLGLGVALGAGAFIGTISSLFLYSPTQQFLQCGALIAFTSVMGLFGSVLDSVLGATLQQSVASVDKNIIVESEGGGKLTDIDATKNPDYKVVSGYNILSNNQVNLLTSAITTAVGMGLWYLFFLP</sequence>
<organism evidence="7 8">
    <name type="scientific">Magnusiomyces paraingens</name>
    <dbReference type="NCBI Taxonomy" id="2606893"/>
    <lineage>
        <taxon>Eukaryota</taxon>
        <taxon>Fungi</taxon>
        <taxon>Dikarya</taxon>
        <taxon>Ascomycota</taxon>
        <taxon>Saccharomycotina</taxon>
        <taxon>Dipodascomycetes</taxon>
        <taxon>Dipodascales</taxon>
        <taxon>Dipodascaceae</taxon>
        <taxon>Magnusiomyces</taxon>
    </lineage>
</organism>
<dbReference type="AlphaFoldDB" id="A0A5E8BWF5"/>
<dbReference type="PANTHER" id="PTHR13353:SF5">
    <property type="entry name" value="TRANSMEMBRANE PROTEIN 19"/>
    <property type="match status" value="1"/>
</dbReference>
<keyword evidence="3 6" id="KW-0812">Transmembrane</keyword>
<evidence type="ECO:0000313" key="7">
    <source>
        <dbReference type="EMBL" id="VVT53817.1"/>
    </source>
</evidence>
<evidence type="ECO:0000256" key="3">
    <source>
        <dbReference type="ARBA" id="ARBA00022692"/>
    </source>
</evidence>
<evidence type="ECO:0000256" key="6">
    <source>
        <dbReference type="SAM" id="Phobius"/>
    </source>
</evidence>
<keyword evidence="8" id="KW-1185">Reference proteome</keyword>
<dbReference type="InterPro" id="IPR002794">
    <property type="entry name" value="DUF92_TMEM19"/>
</dbReference>
<dbReference type="Proteomes" id="UP000398389">
    <property type="component" value="Unassembled WGS sequence"/>
</dbReference>
<reference evidence="7 8" key="1">
    <citation type="submission" date="2019-09" db="EMBL/GenBank/DDBJ databases">
        <authorList>
            <person name="Brejova B."/>
        </authorList>
    </citation>
    <scope>NUCLEOTIDE SEQUENCE [LARGE SCALE GENOMIC DNA]</scope>
</reference>
<feature type="transmembrane region" description="Helical" evidence="6">
    <location>
        <begin position="184"/>
        <end position="204"/>
    </location>
</feature>
<evidence type="ECO:0000256" key="2">
    <source>
        <dbReference type="ARBA" id="ARBA00009012"/>
    </source>
</evidence>
<evidence type="ECO:0000256" key="1">
    <source>
        <dbReference type="ARBA" id="ARBA00004141"/>
    </source>
</evidence>
<proteinExistence type="inferred from homology"/>
<feature type="transmembrane region" description="Helical" evidence="6">
    <location>
        <begin position="287"/>
        <end position="306"/>
    </location>
</feature>
<dbReference type="GO" id="GO:0016020">
    <property type="term" value="C:membrane"/>
    <property type="evidence" value="ECO:0007669"/>
    <property type="project" value="UniProtKB-SubCell"/>
</dbReference>
<dbReference type="EMBL" id="CABVLU010000003">
    <property type="protein sequence ID" value="VVT53817.1"/>
    <property type="molecule type" value="Genomic_DNA"/>
</dbReference>
<evidence type="ECO:0000256" key="4">
    <source>
        <dbReference type="ARBA" id="ARBA00022989"/>
    </source>
</evidence>
<comment type="subcellular location">
    <subcellularLocation>
        <location evidence="1">Membrane</location>
        <topology evidence="1">Multi-pass membrane protein</topology>
    </subcellularLocation>
</comment>
<evidence type="ECO:0008006" key="9">
    <source>
        <dbReference type="Google" id="ProtNLM"/>
    </source>
</evidence>
<keyword evidence="5 6" id="KW-0472">Membrane</keyword>
<keyword evidence="4 6" id="KW-1133">Transmembrane helix</keyword>